<dbReference type="InterPro" id="IPR011042">
    <property type="entry name" value="6-blade_b-propeller_TolB-like"/>
</dbReference>
<evidence type="ECO:0000256" key="1">
    <source>
        <dbReference type="SAM" id="SignalP"/>
    </source>
</evidence>
<dbReference type="AlphaFoldDB" id="A0AAP2E2K6"/>
<dbReference type="Proteomes" id="UP001319080">
    <property type="component" value="Unassembled WGS sequence"/>
</dbReference>
<organism evidence="2 3">
    <name type="scientific">Dawidia cretensis</name>
    <dbReference type="NCBI Taxonomy" id="2782350"/>
    <lineage>
        <taxon>Bacteria</taxon>
        <taxon>Pseudomonadati</taxon>
        <taxon>Bacteroidota</taxon>
        <taxon>Cytophagia</taxon>
        <taxon>Cytophagales</taxon>
        <taxon>Chryseotaleaceae</taxon>
        <taxon>Dawidia</taxon>
    </lineage>
</organism>
<protein>
    <submittedName>
        <fullName evidence="2">ATP/GTP-binding protein</fullName>
    </submittedName>
</protein>
<accession>A0AAP2E2K6</accession>
<gene>
    <name evidence="2" type="ORF">KK062_21680</name>
</gene>
<feature type="signal peptide" evidence="1">
    <location>
        <begin position="1"/>
        <end position="24"/>
    </location>
</feature>
<reference evidence="2 3" key="1">
    <citation type="submission" date="2021-05" db="EMBL/GenBank/DDBJ databases">
        <title>A Polyphasic approach of four new species of the genus Ohtaekwangia: Ohtaekwangia histidinii sp. nov., Ohtaekwangia cretensis sp. nov., Ohtaekwangia indiensis sp. nov., Ohtaekwangia reichenbachii sp. nov. from diverse environment.</title>
        <authorList>
            <person name="Octaviana S."/>
        </authorList>
    </citation>
    <scope>NUCLEOTIDE SEQUENCE [LARGE SCALE GENOMIC DNA]</scope>
    <source>
        <strain evidence="2 3">PWU5</strain>
    </source>
</reference>
<evidence type="ECO:0000313" key="3">
    <source>
        <dbReference type="Proteomes" id="UP001319080"/>
    </source>
</evidence>
<name>A0AAP2E2K6_9BACT</name>
<sequence length="283" mass="30995">MNRPVPSLLFSGMLLLFSVCTAVAQKLTLVWQTDTVFRVPESVLIDPARKVCYVSNIDGGPGEKDGKGFISKISPEGKVLNLQWVTGLDAPKGMGIAGPHLYVADLFQVAVIDLASGKIVRRIDVPDAKFLNDITVDKADRVYVSDSGTGKIHRIQGDKAILYFESPLFQRINGLLAQPEGIYVADVGNGALYCLKEGKDLVKVSDVATGGNDGIVPVGKQQFIVSCWPGEAYFVDAQGKSHALLDTREQKLNCADVEYDATRKWLYVPTFFGNRIMTYTFQK</sequence>
<dbReference type="RefSeq" id="WP_254086443.1">
    <property type="nucleotide sequence ID" value="NZ_JAHESE010000027.1"/>
</dbReference>
<comment type="caution">
    <text evidence="2">The sequence shown here is derived from an EMBL/GenBank/DDBJ whole genome shotgun (WGS) entry which is preliminary data.</text>
</comment>
<feature type="chain" id="PRO_5043005349" evidence="1">
    <location>
        <begin position="25"/>
        <end position="283"/>
    </location>
</feature>
<proteinExistence type="predicted"/>
<dbReference type="SUPFAM" id="SSF63829">
    <property type="entry name" value="Calcium-dependent phosphotriesterase"/>
    <property type="match status" value="1"/>
</dbReference>
<keyword evidence="1" id="KW-0732">Signal</keyword>
<evidence type="ECO:0000313" key="2">
    <source>
        <dbReference type="EMBL" id="MBT1710868.1"/>
    </source>
</evidence>
<dbReference type="EMBL" id="JAHESE010000027">
    <property type="protein sequence ID" value="MBT1710868.1"/>
    <property type="molecule type" value="Genomic_DNA"/>
</dbReference>
<dbReference type="Gene3D" id="2.120.10.30">
    <property type="entry name" value="TolB, C-terminal domain"/>
    <property type="match status" value="1"/>
</dbReference>
<keyword evidence="3" id="KW-1185">Reference proteome</keyword>